<name>A0A0E3Z042_9GAMM</name>
<evidence type="ECO:0000313" key="2">
    <source>
        <dbReference type="Proteomes" id="UP000033067"/>
    </source>
</evidence>
<gene>
    <name evidence="1" type="ORF">WQ53_05480</name>
</gene>
<protein>
    <submittedName>
        <fullName evidence="1">Uncharacterized protein</fullName>
    </submittedName>
</protein>
<dbReference type="PATRIC" id="fig|314722.6.peg.1155"/>
<evidence type="ECO:0000313" key="1">
    <source>
        <dbReference type="EMBL" id="AKC86307.1"/>
    </source>
</evidence>
<dbReference type="EMBL" id="CP011144">
    <property type="protein sequence ID" value="AKC86307.1"/>
    <property type="molecule type" value="Genomic_DNA"/>
</dbReference>
<dbReference type="AlphaFoldDB" id="A0A0E3Z042"/>
<organism evidence="1 2">
    <name type="scientific">Pseudoxanthomonas suwonensis</name>
    <dbReference type="NCBI Taxonomy" id="314722"/>
    <lineage>
        <taxon>Bacteria</taxon>
        <taxon>Pseudomonadati</taxon>
        <taxon>Pseudomonadota</taxon>
        <taxon>Gammaproteobacteria</taxon>
        <taxon>Lysobacterales</taxon>
        <taxon>Lysobacteraceae</taxon>
        <taxon>Pseudoxanthomonas</taxon>
    </lineage>
</organism>
<sequence>MTDEHIIPRGLNGTILLPKSTCKGHQELTSGIELALQKKGMFLHPRLLLGMRSYNKKRQPTHIKIEFIAADNRTFKKNVPVQEAASVLVMPMFLQSRVMTVDQPLPQTNALEIQAIDSAPVGREMRSFLQRHRAIGLRGRQTIDINSFLRYLCKIAYGSHFVTRGKIAREESPALSLLLGDRQDFGNWVGCVPLEEPMQLSTDWHQVSIADMETKTGVPCAVVRVSLFNFLVPCTYTVVTHCHDYRAMVTG</sequence>
<reference evidence="1 2" key="1">
    <citation type="journal article" date="2015" name="Genome Announc.">
        <title>Complete Genome Sequence of Pseudoxanthomonas suwonensis Strain J1, a Cellulose-Degrading Bacterium Isolated from Leaf- and Wood-Enriched Soil.</title>
        <authorList>
            <person name="Hou L."/>
            <person name="Jiang J."/>
            <person name="Xu Z."/>
            <person name="Zhou Y."/>
            <person name="Leung F.C."/>
        </authorList>
    </citation>
    <scope>NUCLEOTIDE SEQUENCE [LARGE SCALE GENOMIC DNA]</scope>
    <source>
        <strain evidence="1 2">J1</strain>
    </source>
</reference>
<accession>A0A0E3Z042</accession>
<dbReference type="KEGG" id="psuw:WQ53_05480"/>
<keyword evidence="2" id="KW-1185">Reference proteome</keyword>
<dbReference type="Proteomes" id="UP000033067">
    <property type="component" value="Chromosome"/>
</dbReference>
<proteinExistence type="predicted"/>